<keyword evidence="2" id="KW-0699">rRNA-binding</keyword>
<comment type="similarity">
    <text evidence="1 6">Belongs to the universal ribosomal protein uL1 family.</text>
</comment>
<dbReference type="Gene3D" id="3.30.190.20">
    <property type="match status" value="1"/>
</dbReference>
<keyword evidence="5 6" id="KW-0687">Ribonucleoprotein</keyword>
<evidence type="ECO:0000256" key="7">
    <source>
        <dbReference type="SAM" id="SignalP"/>
    </source>
</evidence>
<reference evidence="8" key="1">
    <citation type="submission" date="2021-05" db="EMBL/GenBank/DDBJ databases">
        <title>The genome of the haptophyte Pavlova lutheri (Diacronema luteri, Pavlovales) - a model for lipid biosynthesis in eukaryotic algae.</title>
        <authorList>
            <person name="Hulatt C.J."/>
            <person name="Posewitz M.C."/>
        </authorList>
    </citation>
    <scope>NUCLEOTIDE SEQUENCE</scope>
    <source>
        <strain evidence="8">NIVA-4/92</strain>
    </source>
</reference>
<evidence type="ECO:0000256" key="2">
    <source>
        <dbReference type="ARBA" id="ARBA00022730"/>
    </source>
</evidence>
<dbReference type="PROSITE" id="PS01199">
    <property type="entry name" value="RIBOSOMAL_L1"/>
    <property type="match status" value="1"/>
</dbReference>
<evidence type="ECO:0000313" key="9">
    <source>
        <dbReference type="Proteomes" id="UP000751190"/>
    </source>
</evidence>
<keyword evidence="3" id="KW-0694">RNA-binding</keyword>
<dbReference type="InterPro" id="IPR028364">
    <property type="entry name" value="Ribosomal_uL1/biogenesis"/>
</dbReference>
<dbReference type="Pfam" id="PF00687">
    <property type="entry name" value="Ribosomal_L1"/>
    <property type="match status" value="1"/>
</dbReference>
<evidence type="ECO:0000256" key="4">
    <source>
        <dbReference type="ARBA" id="ARBA00022980"/>
    </source>
</evidence>
<comment type="caution">
    <text evidence="8">The sequence shown here is derived from an EMBL/GenBank/DDBJ whole genome shotgun (WGS) entry which is preliminary data.</text>
</comment>
<feature type="chain" id="PRO_5035156977" description="Ribosomal protein" evidence="7">
    <location>
        <begin position="26"/>
        <end position="277"/>
    </location>
</feature>
<accession>A0A8J6C8B8</accession>
<proteinExistence type="inferred from homology"/>
<dbReference type="InterPro" id="IPR023674">
    <property type="entry name" value="Ribosomal_uL1-like"/>
</dbReference>
<dbReference type="PANTHER" id="PTHR36427:SF3">
    <property type="entry name" value="LARGE RIBOSOMAL SUBUNIT PROTEIN UL1M"/>
    <property type="match status" value="1"/>
</dbReference>
<evidence type="ECO:0000256" key="3">
    <source>
        <dbReference type="ARBA" id="ARBA00022884"/>
    </source>
</evidence>
<evidence type="ECO:0000256" key="1">
    <source>
        <dbReference type="ARBA" id="ARBA00010531"/>
    </source>
</evidence>
<dbReference type="SUPFAM" id="SSF56808">
    <property type="entry name" value="Ribosomal protein L1"/>
    <property type="match status" value="1"/>
</dbReference>
<evidence type="ECO:0000256" key="6">
    <source>
        <dbReference type="RuleBase" id="RU000659"/>
    </source>
</evidence>
<dbReference type="OMA" id="DNLEFFH"/>
<evidence type="ECO:0000256" key="5">
    <source>
        <dbReference type="ARBA" id="ARBA00023274"/>
    </source>
</evidence>
<evidence type="ECO:0000313" key="8">
    <source>
        <dbReference type="EMBL" id="KAG8465262.1"/>
    </source>
</evidence>
<dbReference type="InterPro" id="IPR016095">
    <property type="entry name" value="Ribosomal_uL1_3-a/b-sand"/>
</dbReference>
<dbReference type="Proteomes" id="UP000751190">
    <property type="component" value="Unassembled WGS sequence"/>
</dbReference>
<dbReference type="GO" id="GO:0003735">
    <property type="term" value="F:structural constituent of ribosome"/>
    <property type="evidence" value="ECO:0007669"/>
    <property type="project" value="InterPro"/>
</dbReference>
<dbReference type="NCBIfam" id="TIGR01169">
    <property type="entry name" value="rplA_bact"/>
    <property type="match status" value="1"/>
</dbReference>
<name>A0A8J6C8B8_DIALT</name>
<dbReference type="InterPro" id="IPR005878">
    <property type="entry name" value="Ribosom_uL1_bac-type"/>
</dbReference>
<dbReference type="OrthoDB" id="1747252at2759"/>
<keyword evidence="9" id="KW-1185">Reference proteome</keyword>
<dbReference type="Gene3D" id="3.40.50.790">
    <property type="match status" value="1"/>
</dbReference>
<feature type="signal peptide" evidence="7">
    <location>
        <begin position="1"/>
        <end position="25"/>
    </location>
</feature>
<dbReference type="GO" id="GO:0006412">
    <property type="term" value="P:translation"/>
    <property type="evidence" value="ECO:0007669"/>
    <property type="project" value="InterPro"/>
</dbReference>
<keyword evidence="7" id="KW-0732">Signal</keyword>
<dbReference type="HAMAP" id="MF_01318_B">
    <property type="entry name" value="Ribosomal_uL1_B"/>
    <property type="match status" value="1"/>
</dbReference>
<dbReference type="GO" id="GO:0015934">
    <property type="term" value="C:large ribosomal subunit"/>
    <property type="evidence" value="ECO:0007669"/>
    <property type="project" value="InterPro"/>
</dbReference>
<organism evidence="8 9">
    <name type="scientific">Diacronema lutheri</name>
    <name type="common">Unicellular marine alga</name>
    <name type="synonym">Monochrysis lutheri</name>
    <dbReference type="NCBI Taxonomy" id="2081491"/>
    <lineage>
        <taxon>Eukaryota</taxon>
        <taxon>Haptista</taxon>
        <taxon>Haptophyta</taxon>
        <taxon>Pavlovophyceae</taxon>
        <taxon>Pavlovales</taxon>
        <taxon>Pavlovaceae</taxon>
        <taxon>Diacronema</taxon>
    </lineage>
</organism>
<sequence>MLAGLALVCTHALAASVAVRHSALAAPACVRAPSSSRAAVSLKLSKRMALAEKSVDAEKLYVPEEAVGLMKKLASAKFIETAEAHIRLNIDPKYNDQQIRTTVALPKGTGKEVRIAVLAEGQQAEAAKTAGADLVGWEDLVESISKGTLDFDVLIASPPAMPKIAKLGRVLGPKGLMPSPKAGTVSTDMGATVAEFKSGKFEFRCDKQGIVHVPFGKLSFPEADLLSNLKAVQETVDKNKPTGAKGRFWTSMYICSSMGPSLKIDIDALNKMTPVAA</sequence>
<dbReference type="EMBL" id="JAGTXO010000010">
    <property type="protein sequence ID" value="KAG8465262.1"/>
    <property type="molecule type" value="Genomic_DNA"/>
</dbReference>
<keyword evidence="4 6" id="KW-0689">Ribosomal protein</keyword>
<dbReference type="FunFam" id="3.40.50.790:FF:000001">
    <property type="entry name" value="50S ribosomal protein L1"/>
    <property type="match status" value="1"/>
</dbReference>
<dbReference type="InterPro" id="IPR023673">
    <property type="entry name" value="Ribosomal_uL1_CS"/>
</dbReference>
<dbReference type="PANTHER" id="PTHR36427">
    <property type="entry name" value="54S RIBOSOMAL PROTEIN L1, MITOCHONDRIAL"/>
    <property type="match status" value="1"/>
</dbReference>
<dbReference type="CDD" id="cd00403">
    <property type="entry name" value="Ribosomal_L1"/>
    <property type="match status" value="1"/>
</dbReference>
<dbReference type="GO" id="GO:0019843">
    <property type="term" value="F:rRNA binding"/>
    <property type="evidence" value="ECO:0007669"/>
    <property type="project" value="UniProtKB-KW"/>
</dbReference>
<gene>
    <name evidence="8" type="ORF">KFE25_002569</name>
</gene>
<protein>
    <recommendedName>
        <fullName evidence="6">Ribosomal protein</fullName>
    </recommendedName>
</protein>
<dbReference type="AlphaFoldDB" id="A0A8J6C8B8"/>